<dbReference type="PANTHER" id="PTHR13386">
    <property type="entry name" value="HISTONE PARYLATION FACTOR 1"/>
    <property type="match status" value="1"/>
</dbReference>
<accession>A0A9D4HE45</accession>
<feature type="compositionally biased region" description="Basic and acidic residues" evidence="6">
    <location>
        <begin position="17"/>
        <end position="39"/>
    </location>
</feature>
<reference evidence="8" key="2">
    <citation type="submission" date="2020-11" db="EMBL/GenBank/DDBJ databases">
        <authorList>
            <person name="McCartney M.A."/>
            <person name="Auch B."/>
            <person name="Kono T."/>
            <person name="Mallez S."/>
            <person name="Becker A."/>
            <person name="Gohl D.M."/>
            <person name="Silverstein K.A.T."/>
            <person name="Koren S."/>
            <person name="Bechman K.B."/>
            <person name="Herman A."/>
            <person name="Abrahante J.E."/>
            <person name="Garbe J."/>
        </authorList>
    </citation>
    <scope>NUCLEOTIDE SEQUENCE</scope>
    <source>
        <strain evidence="8">Duluth1</strain>
        <tissue evidence="8">Whole animal</tissue>
    </source>
</reference>
<name>A0A9D4HE45_DREPO</name>
<dbReference type="GO" id="GO:0042393">
    <property type="term" value="F:histone binding"/>
    <property type="evidence" value="ECO:0007669"/>
    <property type="project" value="InterPro"/>
</dbReference>
<keyword evidence="9" id="KW-1185">Reference proteome</keyword>
<evidence type="ECO:0000259" key="7">
    <source>
        <dbReference type="Pfam" id="PF10283"/>
    </source>
</evidence>
<comment type="subcellular location">
    <subcellularLocation>
        <location evidence="2">Chromosome</location>
    </subcellularLocation>
    <subcellularLocation>
        <location evidence="1">Nucleus</location>
    </subcellularLocation>
</comment>
<reference evidence="8" key="1">
    <citation type="journal article" date="2019" name="bioRxiv">
        <title>The Genome of the Zebra Mussel, Dreissena polymorpha: A Resource for Invasive Species Research.</title>
        <authorList>
            <person name="McCartney M.A."/>
            <person name="Auch B."/>
            <person name="Kono T."/>
            <person name="Mallez S."/>
            <person name="Zhang Y."/>
            <person name="Obille A."/>
            <person name="Becker A."/>
            <person name="Abrahante J.E."/>
            <person name="Garbe J."/>
            <person name="Badalamenti J.P."/>
            <person name="Herman A."/>
            <person name="Mangelson H."/>
            <person name="Liachko I."/>
            <person name="Sullivan S."/>
            <person name="Sone E.D."/>
            <person name="Koren S."/>
            <person name="Silverstein K.A.T."/>
            <person name="Beckman K.B."/>
            <person name="Gohl D.M."/>
        </authorList>
    </citation>
    <scope>NUCLEOTIDE SEQUENCE</scope>
    <source>
        <strain evidence="8">Duluth1</strain>
        <tissue evidence="8">Whole animal</tissue>
    </source>
</reference>
<dbReference type="AlphaFoldDB" id="A0A9D4HE45"/>
<dbReference type="InterPro" id="IPR019406">
    <property type="entry name" value="APLF_PBZ"/>
</dbReference>
<dbReference type="InterPro" id="IPR019361">
    <property type="entry name" value="HPF1"/>
</dbReference>
<evidence type="ECO:0000256" key="3">
    <source>
        <dbReference type="ARBA" id="ARBA00010803"/>
    </source>
</evidence>
<dbReference type="Proteomes" id="UP000828390">
    <property type="component" value="Unassembled WGS sequence"/>
</dbReference>
<evidence type="ECO:0000313" key="8">
    <source>
        <dbReference type="EMBL" id="KAH3830072.1"/>
    </source>
</evidence>
<dbReference type="GO" id="GO:0005634">
    <property type="term" value="C:nucleus"/>
    <property type="evidence" value="ECO:0007669"/>
    <property type="project" value="UniProtKB-SubCell"/>
</dbReference>
<dbReference type="PANTHER" id="PTHR13386:SF1">
    <property type="entry name" value="HISTONE PARYLATION FACTOR 1"/>
    <property type="match status" value="1"/>
</dbReference>
<dbReference type="Pfam" id="PF10228">
    <property type="entry name" value="HPF1"/>
    <property type="match status" value="1"/>
</dbReference>
<feature type="domain" description="PBZ-type" evidence="7">
    <location>
        <begin position="6"/>
        <end position="29"/>
    </location>
</feature>
<evidence type="ECO:0000256" key="2">
    <source>
        <dbReference type="ARBA" id="ARBA00004286"/>
    </source>
</evidence>
<keyword evidence="5" id="KW-0539">Nucleus</keyword>
<sequence>MASKLKPCKFAEKCYRKNPDHLKEYSHPKRKGEEDDKHEKPPKKLKTVESKKANTIDALFAKNVKKEATVEEKPVTNTTEESESTSESFSATDKPCSPESGKSPQGKDEEDEATVESPCDVKENIKQKFLFEMPEDFYQFWEFCKAENPAKPTDALKKDTGLQLVGPYDILAGNHTGVDRNRHGRRPNFLLHWRYYYDPPEFQTVLKGDDKTQFHLGYFRDDPCEMPAFVAANSAAVDCIITPKGDNIFAAVSAVISDKLKAKDTDCGLASRLKDLSERLNKCATKLGLSLEGKSKRMKERDKKVVCKSFHKAGIVVPVDENEVGYREVPESPGL</sequence>
<dbReference type="Pfam" id="PF10283">
    <property type="entry name" value="zf-CCHH"/>
    <property type="match status" value="1"/>
</dbReference>
<evidence type="ECO:0000256" key="5">
    <source>
        <dbReference type="ARBA" id="ARBA00023242"/>
    </source>
</evidence>
<evidence type="ECO:0000256" key="6">
    <source>
        <dbReference type="SAM" id="MobiDB-lite"/>
    </source>
</evidence>
<evidence type="ECO:0000256" key="4">
    <source>
        <dbReference type="ARBA" id="ARBA00022454"/>
    </source>
</evidence>
<evidence type="ECO:0000313" key="9">
    <source>
        <dbReference type="Proteomes" id="UP000828390"/>
    </source>
</evidence>
<protein>
    <recommendedName>
        <fullName evidence="7">PBZ-type domain-containing protein</fullName>
    </recommendedName>
</protein>
<evidence type="ECO:0000256" key="1">
    <source>
        <dbReference type="ARBA" id="ARBA00004123"/>
    </source>
</evidence>
<gene>
    <name evidence="8" type="ORF">DPMN_103309</name>
</gene>
<proteinExistence type="inferred from homology"/>
<organism evidence="8 9">
    <name type="scientific">Dreissena polymorpha</name>
    <name type="common">Zebra mussel</name>
    <name type="synonym">Mytilus polymorpha</name>
    <dbReference type="NCBI Taxonomy" id="45954"/>
    <lineage>
        <taxon>Eukaryota</taxon>
        <taxon>Metazoa</taxon>
        <taxon>Spiralia</taxon>
        <taxon>Lophotrochozoa</taxon>
        <taxon>Mollusca</taxon>
        <taxon>Bivalvia</taxon>
        <taxon>Autobranchia</taxon>
        <taxon>Heteroconchia</taxon>
        <taxon>Euheterodonta</taxon>
        <taxon>Imparidentia</taxon>
        <taxon>Neoheterodontei</taxon>
        <taxon>Myida</taxon>
        <taxon>Dreissenoidea</taxon>
        <taxon>Dreissenidae</taxon>
        <taxon>Dreissena</taxon>
    </lineage>
</organism>
<dbReference type="EMBL" id="JAIWYP010000004">
    <property type="protein sequence ID" value="KAH3830072.1"/>
    <property type="molecule type" value="Genomic_DNA"/>
</dbReference>
<dbReference type="GO" id="GO:0005694">
    <property type="term" value="C:chromosome"/>
    <property type="evidence" value="ECO:0007669"/>
    <property type="project" value="UniProtKB-SubCell"/>
</dbReference>
<dbReference type="GO" id="GO:0006974">
    <property type="term" value="P:DNA damage response"/>
    <property type="evidence" value="ECO:0007669"/>
    <property type="project" value="InterPro"/>
</dbReference>
<feature type="compositionally biased region" description="Basic and acidic residues" evidence="6">
    <location>
        <begin position="64"/>
        <end position="74"/>
    </location>
</feature>
<comment type="caution">
    <text evidence="8">The sequence shown here is derived from an EMBL/GenBank/DDBJ whole genome shotgun (WGS) entry which is preliminary data.</text>
</comment>
<dbReference type="GO" id="GO:0072572">
    <property type="term" value="F:poly-ADP-D-ribose binding"/>
    <property type="evidence" value="ECO:0007669"/>
    <property type="project" value="TreeGrafter"/>
</dbReference>
<comment type="similarity">
    <text evidence="3">Belongs to the HPF1 family.</text>
</comment>
<feature type="region of interest" description="Disordered" evidence="6">
    <location>
        <begin position="17"/>
        <end position="119"/>
    </location>
</feature>
<keyword evidence="4" id="KW-0158">Chromosome</keyword>